<feature type="transmembrane region" description="Helical" evidence="8">
    <location>
        <begin position="239"/>
        <end position="261"/>
    </location>
</feature>
<feature type="transmembrane region" description="Helical" evidence="8">
    <location>
        <begin position="276"/>
        <end position="300"/>
    </location>
</feature>
<keyword evidence="11" id="KW-1185">Reference proteome</keyword>
<dbReference type="Pfam" id="PF10324">
    <property type="entry name" value="7TM_GPCR_Srw"/>
    <property type="match status" value="1"/>
</dbReference>
<sequence length="319" mass="35702">LVDDATLGVVIIVQYCVISSVINVCGMVTNFINIAVFIKMGFAEVINISLLSLSVADLGSLVALQFFNICISPWMQTADIPFEAFEVAYLAGGWPRMYTVRVVAWVTAFITFERCLCIAMPLKVKLILTPIRTVYILIFIFVFIAAALSASFITTTLVWKFFPGKNKTLVGIGVTANRKEVDSIAFVVNDIFLPISAYVSVVVCTVVLTVKLSSKAKWRQQSTTKSDHVTGKEKQVMKLVNVISGLFIASYFPNAVVFFWMAREPEFNIDGKYRNIFMVCFSYCFIAESLNSCVNIVVYYKMSSKFKSVFNTMFRLDPS</sequence>
<dbReference type="GO" id="GO:0005886">
    <property type="term" value="C:plasma membrane"/>
    <property type="evidence" value="ECO:0007669"/>
    <property type="project" value="TreeGrafter"/>
</dbReference>
<proteinExistence type="predicted"/>
<evidence type="ECO:0000259" key="9">
    <source>
        <dbReference type="PROSITE" id="PS50262"/>
    </source>
</evidence>
<dbReference type="EMBL" id="CAXITT010000006">
    <property type="protein sequence ID" value="CAL1526484.1"/>
    <property type="molecule type" value="Genomic_DNA"/>
</dbReference>
<protein>
    <recommendedName>
        <fullName evidence="9">G-protein coupled receptors family 1 profile domain-containing protein</fullName>
    </recommendedName>
</protein>
<evidence type="ECO:0000256" key="8">
    <source>
        <dbReference type="SAM" id="Phobius"/>
    </source>
</evidence>
<dbReference type="PANTHER" id="PTHR24243:SF230">
    <property type="entry name" value="G-PROTEIN COUPLED RECEPTORS FAMILY 1 PROFILE DOMAIN-CONTAINING PROTEIN"/>
    <property type="match status" value="1"/>
</dbReference>
<dbReference type="GO" id="GO:0008528">
    <property type="term" value="F:G protein-coupled peptide receptor activity"/>
    <property type="evidence" value="ECO:0007669"/>
    <property type="project" value="InterPro"/>
</dbReference>
<dbReference type="InterPro" id="IPR019427">
    <property type="entry name" value="7TM_GPCR_serpentine_rcpt_Srw"/>
</dbReference>
<evidence type="ECO:0000256" key="1">
    <source>
        <dbReference type="ARBA" id="ARBA00004141"/>
    </source>
</evidence>
<evidence type="ECO:0000256" key="5">
    <source>
        <dbReference type="ARBA" id="ARBA00023136"/>
    </source>
</evidence>
<evidence type="ECO:0000313" key="11">
    <source>
        <dbReference type="Proteomes" id="UP001497497"/>
    </source>
</evidence>
<reference evidence="10 11" key="1">
    <citation type="submission" date="2024-04" db="EMBL/GenBank/DDBJ databases">
        <authorList>
            <consortium name="Genoscope - CEA"/>
            <person name="William W."/>
        </authorList>
    </citation>
    <scope>NUCLEOTIDE SEQUENCE [LARGE SCALE GENOMIC DNA]</scope>
</reference>
<gene>
    <name evidence="10" type="ORF">GSLYS_00000661001</name>
</gene>
<dbReference type="Gene3D" id="1.20.1070.10">
    <property type="entry name" value="Rhodopsin 7-helix transmembrane proteins"/>
    <property type="match status" value="1"/>
</dbReference>
<accession>A0AAV2H2N0</accession>
<dbReference type="PANTHER" id="PTHR24243">
    <property type="entry name" value="G-PROTEIN COUPLED RECEPTOR"/>
    <property type="match status" value="1"/>
</dbReference>
<feature type="non-terminal residue" evidence="10">
    <location>
        <position position="1"/>
    </location>
</feature>
<feature type="transmembrane region" description="Helical" evidence="8">
    <location>
        <begin position="12"/>
        <end position="38"/>
    </location>
</feature>
<comment type="caution">
    <text evidence="10">The sequence shown here is derived from an EMBL/GenBank/DDBJ whole genome shotgun (WGS) entry which is preliminary data.</text>
</comment>
<feature type="domain" description="G-protein coupled receptors family 1 profile" evidence="9">
    <location>
        <begin position="29"/>
        <end position="299"/>
    </location>
</feature>
<evidence type="ECO:0000313" key="10">
    <source>
        <dbReference type="EMBL" id="CAL1526484.1"/>
    </source>
</evidence>
<feature type="transmembrane region" description="Helical" evidence="8">
    <location>
        <begin position="45"/>
        <end position="67"/>
    </location>
</feature>
<dbReference type="PROSITE" id="PS50262">
    <property type="entry name" value="G_PROTEIN_RECEP_F1_2"/>
    <property type="match status" value="1"/>
</dbReference>
<keyword evidence="2 8" id="KW-0812">Transmembrane</keyword>
<name>A0AAV2H2N0_LYMST</name>
<keyword evidence="7" id="KW-0807">Transducer</keyword>
<evidence type="ECO:0000256" key="7">
    <source>
        <dbReference type="ARBA" id="ARBA00023224"/>
    </source>
</evidence>
<keyword evidence="5 8" id="KW-0472">Membrane</keyword>
<keyword evidence="6" id="KW-0675">Receptor</keyword>
<dbReference type="InterPro" id="IPR000276">
    <property type="entry name" value="GPCR_Rhodpsn"/>
</dbReference>
<organism evidence="10 11">
    <name type="scientific">Lymnaea stagnalis</name>
    <name type="common">Great pond snail</name>
    <name type="synonym">Helix stagnalis</name>
    <dbReference type="NCBI Taxonomy" id="6523"/>
    <lineage>
        <taxon>Eukaryota</taxon>
        <taxon>Metazoa</taxon>
        <taxon>Spiralia</taxon>
        <taxon>Lophotrochozoa</taxon>
        <taxon>Mollusca</taxon>
        <taxon>Gastropoda</taxon>
        <taxon>Heterobranchia</taxon>
        <taxon>Euthyneura</taxon>
        <taxon>Panpulmonata</taxon>
        <taxon>Hygrophila</taxon>
        <taxon>Lymnaeoidea</taxon>
        <taxon>Lymnaeidae</taxon>
        <taxon>Lymnaea</taxon>
    </lineage>
</organism>
<feature type="transmembrane region" description="Helical" evidence="8">
    <location>
        <begin position="134"/>
        <end position="159"/>
    </location>
</feature>
<feature type="transmembrane region" description="Helical" evidence="8">
    <location>
        <begin position="102"/>
        <end position="122"/>
    </location>
</feature>
<keyword evidence="4" id="KW-0297">G-protein coupled receptor</keyword>
<dbReference type="InterPro" id="IPR017452">
    <property type="entry name" value="GPCR_Rhodpsn_7TM"/>
</dbReference>
<dbReference type="Proteomes" id="UP001497497">
    <property type="component" value="Unassembled WGS sequence"/>
</dbReference>
<comment type="subcellular location">
    <subcellularLocation>
        <location evidence="1">Membrane</location>
        <topology evidence="1">Multi-pass membrane protein</topology>
    </subcellularLocation>
</comment>
<dbReference type="SUPFAM" id="SSF81321">
    <property type="entry name" value="Family A G protein-coupled receptor-like"/>
    <property type="match status" value="1"/>
</dbReference>
<evidence type="ECO:0000256" key="6">
    <source>
        <dbReference type="ARBA" id="ARBA00023170"/>
    </source>
</evidence>
<feature type="transmembrane region" description="Helical" evidence="8">
    <location>
        <begin position="191"/>
        <end position="210"/>
    </location>
</feature>
<dbReference type="AlphaFoldDB" id="A0AAV2H2N0"/>
<evidence type="ECO:0000256" key="4">
    <source>
        <dbReference type="ARBA" id="ARBA00023040"/>
    </source>
</evidence>
<evidence type="ECO:0000256" key="2">
    <source>
        <dbReference type="ARBA" id="ARBA00022692"/>
    </source>
</evidence>
<keyword evidence="3 8" id="KW-1133">Transmembrane helix</keyword>
<dbReference type="PRINTS" id="PR00237">
    <property type="entry name" value="GPCRRHODOPSN"/>
</dbReference>
<evidence type="ECO:0000256" key="3">
    <source>
        <dbReference type="ARBA" id="ARBA00022989"/>
    </source>
</evidence>